<accession>A0A7M1UQP0</accession>
<dbReference type="InterPro" id="IPR004521">
    <property type="entry name" value="Uncharacterised_CHP00451"/>
</dbReference>
<name>A0A7M1UQP0_9CREN</name>
<dbReference type="SMART" id="SM00359">
    <property type="entry name" value="PUA"/>
    <property type="match status" value="1"/>
</dbReference>
<dbReference type="GeneID" id="59453964"/>
<dbReference type="EMBL" id="CP063144">
    <property type="protein sequence ID" value="QOR94560.1"/>
    <property type="molecule type" value="Genomic_DNA"/>
</dbReference>
<dbReference type="GO" id="GO:0003723">
    <property type="term" value="F:RNA binding"/>
    <property type="evidence" value="ECO:0007669"/>
    <property type="project" value="InterPro"/>
</dbReference>
<dbReference type="InterPro" id="IPR029402">
    <property type="entry name" value="TGT_C2"/>
</dbReference>
<organism evidence="2 3">
    <name type="scientific">Thermosphaera chiliense</name>
    <dbReference type="NCBI Taxonomy" id="3402707"/>
    <lineage>
        <taxon>Archaea</taxon>
        <taxon>Thermoproteota</taxon>
        <taxon>Thermoprotei</taxon>
        <taxon>Desulfurococcales</taxon>
        <taxon>Desulfurococcaceae</taxon>
        <taxon>Thermosphaera</taxon>
    </lineage>
</organism>
<dbReference type="NCBIfam" id="TIGR00451">
    <property type="entry name" value="unchar_dom_2"/>
    <property type="match status" value="1"/>
</dbReference>
<dbReference type="Gene3D" id="3.10.450.90">
    <property type="entry name" value="ArcTGT, C2 domain"/>
    <property type="match status" value="1"/>
</dbReference>
<dbReference type="InterPro" id="IPR038250">
    <property type="entry name" value="TGT_C2_sf"/>
</dbReference>
<keyword evidence="3" id="KW-1185">Reference proteome</keyword>
<dbReference type="Gene3D" id="2.30.130.10">
    <property type="entry name" value="PUA domain"/>
    <property type="match status" value="1"/>
</dbReference>
<dbReference type="Pfam" id="PF01472">
    <property type="entry name" value="PUA"/>
    <property type="match status" value="1"/>
</dbReference>
<dbReference type="PROSITE" id="PS50890">
    <property type="entry name" value="PUA"/>
    <property type="match status" value="1"/>
</dbReference>
<dbReference type="OrthoDB" id="7576at2157"/>
<evidence type="ECO:0000313" key="2">
    <source>
        <dbReference type="EMBL" id="QOR94560.1"/>
    </source>
</evidence>
<dbReference type="CDD" id="cd21149">
    <property type="entry name" value="PUA_archaeosine_TGT"/>
    <property type="match status" value="1"/>
</dbReference>
<reference evidence="2 3" key="1">
    <citation type="submission" date="2020-10" db="EMBL/GenBank/DDBJ databases">
        <title>Complete genome sequence of Thermosphaera aggregans strain 3507.</title>
        <authorList>
            <person name="Zayulina K.S."/>
            <person name="Elcheninov A.G."/>
            <person name="Toshchakov S.V."/>
            <person name="Kublanov I.V."/>
            <person name="Kochetkova T.V."/>
        </authorList>
    </citation>
    <scope>NUCLEOTIDE SEQUENCE [LARGE SCALE GENOMIC DNA]</scope>
    <source>
        <strain evidence="2 3">3507</strain>
    </source>
</reference>
<dbReference type="RefSeq" id="WP_193436357.1">
    <property type="nucleotide sequence ID" value="NZ_CP063144.1"/>
</dbReference>
<dbReference type="SUPFAM" id="SSF88697">
    <property type="entry name" value="PUA domain-like"/>
    <property type="match status" value="1"/>
</dbReference>
<dbReference type="Proteomes" id="UP000593766">
    <property type="component" value="Chromosome"/>
</dbReference>
<dbReference type="InterPro" id="IPR036974">
    <property type="entry name" value="PUA_sf"/>
</dbReference>
<protein>
    <submittedName>
        <fullName evidence="2">Pseudouridine synthase</fullName>
    </submittedName>
</protein>
<gene>
    <name evidence="2" type="ORF">IMZ38_01060</name>
</gene>
<evidence type="ECO:0000313" key="3">
    <source>
        <dbReference type="Proteomes" id="UP000593766"/>
    </source>
</evidence>
<dbReference type="Pfam" id="PF14810">
    <property type="entry name" value="TGT_C2"/>
    <property type="match status" value="1"/>
</dbReference>
<sequence>MITRKPLKEELDEARRIAEYQFNVRGEDFIPDDSVFILSPRTYKLRMILVNGEKYLSLRAQDYRFILHLEAGRRLNQLLPHPYHRVYVKPEYSVFIREGGNLFSKHVLMADPGMRPEDEVLVMDGDEVIAVGRAMLPGWEIVYYKRGEAIRIREYVGGKHGEH</sequence>
<proteinExistence type="predicted"/>
<evidence type="ECO:0000259" key="1">
    <source>
        <dbReference type="SMART" id="SM00359"/>
    </source>
</evidence>
<dbReference type="InterPro" id="IPR002478">
    <property type="entry name" value="PUA"/>
</dbReference>
<dbReference type="InterPro" id="IPR015947">
    <property type="entry name" value="PUA-like_sf"/>
</dbReference>
<dbReference type="KEGG" id="tcs:IMZ38_01060"/>
<dbReference type="AlphaFoldDB" id="A0A7M1UQP0"/>
<feature type="domain" description="PUA" evidence="1">
    <location>
        <begin position="84"/>
        <end position="157"/>
    </location>
</feature>
<dbReference type="SUPFAM" id="SSF88802">
    <property type="entry name" value="Pre-PUA domain"/>
    <property type="match status" value="1"/>
</dbReference>